<dbReference type="EMBL" id="CAIZ01000153">
    <property type="protein sequence ID" value="CCH71119.1"/>
    <property type="molecule type" value="Genomic_DNA"/>
</dbReference>
<dbReference type="HOGENOM" id="CLU_2095703_0_0_11"/>
<organism evidence="2 3">
    <name type="scientific">Phycicoccus elongatus Lp2</name>
    <dbReference type="NCBI Taxonomy" id="1193181"/>
    <lineage>
        <taxon>Bacteria</taxon>
        <taxon>Bacillati</taxon>
        <taxon>Actinomycetota</taxon>
        <taxon>Actinomycetes</taxon>
        <taxon>Micrococcales</taxon>
        <taxon>Intrasporangiaceae</taxon>
        <taxon>Phycicoccus</taxon>
    </lineage>
</organism>
<evidence type="ECO:0000313" key="2">
    <source>
        <dbReference type="EMBL" id="CCH71119.1"/>
    </source>
</evidence>
<feature type="region of interest" description="Disordered" evidence="1">
    <location>
        <begin position="71"/>
        <end position="103"/>
    </location>
</feature>
<dbReference type="AlphaFoldDB" id="N0E688"/>
<protein>
    <submittedName>
        <fullName evidence="2">Uncharacterized protein</fullName>
    </submittedName>
</protein>
<name>N0E688_9MICO</name>
<comment type="caution">
    <text evidence="2">The sequence shown here is derived from an EMBL/GenBank/DDBJ whole genome shotgun (WGS) entry which is preliminary data.</text>
</comment>
<keyword evidence="3" id="KW-1185">Reference proteome</keyword>
<dbReference type="Proteomes" id="UP000013167">
    <property type="component" value="Unassembled WGS sequence"/>
</dbReference>
<dbReference type="STRING" id="1193181.BN10_800023"/>
<proteinExistence type="predicted"/>
<reference evidence="2 3" key="1">
    <citation type="journal article" date="2013" name="ISME J.">
        <title>A metabolic model for members of the genus Tetrasphaera involved in enhanced biological phosphorus removal.</title>
        <authorList>
            <person name="Kristiansen R."/>
            <person name="Nguyen H.T.T."/>
            <person name="Saunders A.M."/>
            <person name="Nielsen J.L."/>
            <person name="Wimmer R."/>
            <person name="Le V.Q."/>
            <person name="McIlroy S.J."/>
            <person name="Petrovski S."/>
            <person name="Seviour R.J."/>
            <person name="Calteau A."/>
            <person name="Nielsen K.L."/>
            <person name="Nielsen P.H."/>
        </authorList>
    </citation>
    <scope>NUCLEOTIDE SEQUENCE [LARGE SCALE GENOMIC DNA]</scope>
    <source>
        <strain evidence="2 3">Lp2</strain>
    </source>
</reference>
<accession>N0E688</accession>
<sequence length="116" mass="13155">MTTIRHSGNPLDPPWVEEFIALVCSDPELVAAEFAAIIAAEWPTFPPTRPPLRCWVGPRPAPGHERWREDVRSWPGQRPRGPGTGEWARQRSPPRRVTKFPAPDRDAAVEALTFRR</sequence>
<gene>
    <name evidence="2" type="ORF">BN10_800023</name>
</gene>
<evidence type="ECO:0000313" key="3">
    <source>
        <dbReference type="Proteomes" id="UP000013167"/>
    </source>
</evidence>
<evidence type="ECO:0000256" key="1">
    <source>
        <dbReference type="SAM" id="MobiDB-lite"/>
    </source>
</evidence>